<keyword evidence="2" id="KW-1185">Reference proteome</keyword>
<gene>
    <name evidence="1" type="ORF">CWI84_05410</name>
</gene>
<protein>
    <submittedName>
        <fullName evidence="1">Uncharacterized protein</fullName>
    </submittedName>
</protein>
<proteinExistence type="predicted"/>
<evidence type="ECO:0000313" key="2">
    <source>
        <dbReference type="Proteomes" id="UP000287996"/>
    </source>
</evidence>
<dbReference type="EMBL" id="PIQH01000004">
    <property type="protein sequence ID" value="RUO80495.1"/>
    <property type="molecule type" value="Genomic_DNA"/>
</dbReference>
<organism evidence="1 2">
    <name type="scientific">Idiomarina tyrosinivorans</name>
    <dbReference type="NCBI Taxonomy" id="1445662"/>
    <lineage>
        <taxon>Bacteria</taxon>
        <taxon>Pseudomonadati</taxon>
        <taxon>Pseudomonadota</taxon>
        <taxon>Gammaproteobacteria</taxon>
        <taxon>Alteromonadales</taxon>
        <taxon>Idiomarinaceae</taxon>
        <taxon>Idiomarina</taxon>
    </lineage>
</organism>
<sequence>MYKIESGQALVESTLFFTVLMLLLLSFHHDLLPATNKAQQQLAQARADIWSLKQPPKSQNSESYAFNRAAGVVIRPINTLSSRDAKLSLKNLRQVTDKQRVGRFAMARLTDDWGVIRLADLRQRPSGWVPSKALSSGFFSKVQYVISLLPFADEFRASSLKWGWIDPNVVPE</sequence>
<name>A0A432ZRE5_9GAMM</name>
<accession>A0A432ZRE5</accession>
<reference evidence="1 2" key="1">
    <citation type="journal article" date="2011" name="Front. Microbiol.">
        <title>Genomic signatures of strain selection and enhancement in Bacillus atrophaeus var. globigii, a historical biowarfare simulant.</title>
        <authorList>
            <person name="Gibbons H.S."/>
            <person name="Broomall S.M."/>
            <person name="McNew L.A."/>
            <person name="Daligault H."/>
            <person name="Chapman C."/>
            <person name="Bruce D."/>
            <person name="Karavis M."/>
            <person name="Krepps M."/>
            <person name="McGregor P.A."/>
            <person name="Hong C."/>
            <person name="Park K.H."/>
            <person name="Akmal A."/>
            <person name="Feldman A."/>
            <person name="Lin J.S."/>
            <person name="Chang W.E."/>
            <person name="Higgs B.W."/>
            <person name="Demirev P."/>
            <person name="Lindquist J."/>
            <person name="Liem A."/>
            <person name="Fochler E."/>
            <person name="Read T.D."/>
            <person name="Tapia R."/>
            <person name="Johnson S."/>
            <person name="Bishop-Lilly K.A."/>
            <person name="Detter C."/>
            <person name="Han C."/>
            <person name="Sozhamannan S."/>
            <person name="Rosenzweig C.N."/>
            <person name="Skowronski E.W."/>
        </authorList>
    </citation>
    <scope>NUCLEOTIDE SEQUENCE [LARGE SCALE GENOMIC DNA]</scope>
    <source>
        <strain evidence="1 2">CC-PW-9</strain>
    </source>
</reference>
<dbReference type="AlphaFoldDB" id="A0A432ZRE5"/>
<dbReference type="RefSeq" id="WP_126841552.1">
    <property type="nucleotide sequence ID" value="NZ_PIQH01000004.1"/>
</dbReference>
<dbReference type="Proteomes" id="UP000287996">
    <property type="component" value="Unassembled WGS sequence"/>
</dbReference>
<evidence type="ECO:0000313" key="1">
    <source>
        <dbReference type="EMBL" id="RUO80495.1"/>
    </source>
</evidence>
<comment type="caution">
    <text evidence="1">The sequence shown here is derived from an EMBL/GenBank/DDBJ whole genome shotgun (WGS) entry which is preliminary data.</text>
</comment>
<dbReference type="OrthoDB" id="6241359at2"/>